<dbReference type="RefSeq" id="WP_207366387.1">
    <property type="nucleotide sequence ID" value="NZ_JAFMYV010000011.1"/>
</dbReference>
<dbReference type="EMBL" id="JAFMYV010000011">
    <property type="protein sequence ID" value="MBO0938851.1"/>
    <property type="molecule type" value="Genomic_DNA"/>
</dbReference>
<dbReference type="Proteomes" id="UP000664034">
    <property type="component" value="Unassembled WGS sequence"/>
</dbReference>
<name>A0A939GID2_9BACT</name>
<dbReference type="AlphaFoldDB" id="A0A939GID2"/>
<evidence type="ECO:0008006" key="4">
    <source>
        <dbReference type="Google" id="ProtNLM"/>
    </source>
</evidence>
<evidence type="ECO:0000313" key="3">
    <source>
        <dbReference type="Proteomes" id="UP000664034"/>
    </source>
</evidence>
<reference evidence="2" key="1">
    <citation type="submission" date="2021-03" db="EMBL/GenBank/DDBJ databases">
        <title>Fibrella sp. HMF5335 genome sequencing and assembly.</title>
        <authorList>
            <person name="Kang H."/>
            <person name="Kim H."/>
            <person name="Bae S."/>
            <person name="Joh K."/>
        </authorList>
    </citation>
    <scope>NUCLEOTIDE SEQUENCE</scope>
    <source>
        <strain evidence="2">HMF5335</strain>
    </source>
</reference>
<feature type="signal peptide" evidence="1">
    <location>
        <begin position="1"/>
        <end position="20"/>
    </location>
</feature>
<organism evidence="2 3">
    <name type="scientific">Fibrella rubiginis</name>
    <dbReference type="NCBI Taxonomy" id="2817060"/>
    <lineage>
        <taxon>Bacteria</taxon>
        <taxon>Pseudomonadati</taxon>
        <taxon>Bacteroidota</taxon>
        <taxon>Cytophagia</taxon>
        <taxon>Cytophagales</taxon>
        <taxon>Spirosomataceae</taxon>
        <taxon>Fibrella</taxon>
    </lineage>
</organism>
<keyword evidence="1" id="KW-0732">Signal</keyword>
<protein>
    <recommendedName>
        <fullName evidence="4">Lipoprotein</fullName>
    </recommendedName>
</protein>
<comment type="caution">
    <text evidence="2">The sequence shown here is derived from an EMBL/GenBank/DDBJ whole genome shotgun (WGS) entry which is preliminary data.</text>
</comment>
<evidence type="ECO:0000313" key="2">
    <source>
        <dbReference type="EMBL" id="MBO0938851.1"/>
    </source>
</evidence>
<gene>
    <name evidence="2" type="ORF">J2I47_20025</name>
</gene>
<proteinExistence type="predicted"/>
<evidence type="ECO:0000256" key="1">
    <source>
        <dbReference type="SAM" id="SignalP"/>
    </source>
</evidence>
<keyword evidence="3" id="KW-1185">Reference proteome</keyword>
<accession>A0A939GID2</accession>
<sequence length="125" mass="13502">MKTIISLLAAVALLARCATPDVTPSLTSQSAKLRVEVCSRGCYQYVLALPTTAADSVLYPINLTEAMQKQAFDYGATNRDGLPVLFSGELLADKTQISHPGPTDVPMDAYKARNVRLTSIMVQLK</sequence>
<feature type="chain" id="PRO_5036829117" description="Lipoprotein" evidence="1">
    <location>
        <begin position="21"/>
        <end position="125"/>
    </location>
</feature>